<evidence type="ECO:0000259" key="2">
    <source>
        <dbReference type="Pfam" id="PF07670"/>
    </source>
</evidence>
<keyword evidence="1" id="KW-1133">Transmembrane helix</keyword>
<feature type="transmembrane region" description="Helical" evidence="1">
    <location>
        <begin position="132"/>
        <end position="157"/>
    </location>
</feature>
<dbReference type="OrthoDB" id="1633380at2"/>
<evidence type="ECO:0000313" key="3">
    <source>
        <dbReference type="EMBL" id="RHJ89743.1"/>
    </source>
</evidence>
<keyword evidence="4" id="KW-1185">Reference proteome</keyword>
<comment type="caution">
    <text evidence="3">The sequence shown here is derived from an EMBL/GenBank/DDBJ whole genome shotgun (WGS) entry which is preliminary data.</text>
</comment>
<feature type="transmembrane region" description="Helical" evidence="1">
    <location>
        <begin position="244"/>
        <end position="262"/>
    </location>
</feature>
<dbReference type="InterPro" id="IPR011642">
    <property type="entry name" value="Gate_dom"/>
</dbReference>
<name>A0A415E7H1_9FIRM</name>
<gene>
    <name evidence="3" type="ORF">DW099_04045</name>
</gene>
<keyword evidence="1" id="KW-0472">Membrane</keyword>
<feature type="transmembrane region" description="Helical" evidence="1">
    <location>
        <begin position="218"/>
        <end position="238"/>
    </location>
</feature>
<keyword evidence="1" id="KW-0812">Transmembrane</keyword>
<feature type="transmembrane region" description="Helical" evidence="1">
    <location>
        <begin position="323"/>
        <end position="344"/>
    </location>
</feature>
<evidence type="ECO:0000256" key="1">
    <source>
        <dbReference type="SAM" id="Phobius"/>
    </source>
</evidence>
<sequence>MMENKKSGLMAKFLIPSIIGIILFMIPVKYNGDWTVCVKILADIIGGALGGFLPILCVAIITVSAILSVISLAKPKFITEHPILNDTFSTSMIWVVIRVIGAVLVWVTYLGIDAGDSDTGILHMLTEGGAGGFVLSDLLTVLVIIFAIAALLLPLLLDFGLLEFVGALLTKVMRPLFKIPGRAAVDCFTSWIGDGTLGVMLTCNQYEGGYYSAREASVIATTFSAVSITFSIVVLSQVDLMQYFGVYYLLICLIGVVCAIIVPRIPPLSLKKDTYLVEGKAMPESIPSEYRSSVQYGTALALQRVQEHKGAGQFFSNGMKNAVGMWFGVLPSVMAIGTIALALANNTPIFEILGKPFLPLLNLLQVPEALDASKTMIVGFTDMLTPSIIASADITSVMTRFIVAVVSVTQLLYLSEVGGLILGSKLPVKLWELFVIFLERTIISLIIVCPLAHLIF</sequence>
<reference evidence="3 4" key="1">
    <citation type="submission" date="2018-08" db="EMBL/GenBank/DDBJ databases">
        <title>A genome reference for cultivated species of the human gut microbiota.</title>
        <authorList>
            <person name="Zou Y."/>
            <person name="Xue W."/>
            <person name="Luo G."/>
        </authorList>
    </citation>
    <scope>NUCLEOTIDE SEQUENCE [LARGE SCALE GENOMIC DNA]</scope>
    <source>
        <strain evidence="3 4">AM07-24</strain>
    </source>
</reference>
<dbReference type="EMBL" id="QRMS01000001">
    <property type="protein sequence ID" value="RHJ89743.1"/>
    <property type="molecule type" value="Genomic_DNA"/>
</dbReference>
<protein>
    <submittedName>
        <fullName evidence="3">YjiH family protein</fullName>
    </submittedName>
</protein>
<feature type="domain" description="Nucleoside transporter/FeoB GTPase Gate" evidence="2">
    <location>
        <begin position="141"/>
        <end position="238"/>
    </location>
</feature>
<proteinExistence type="predicted"/>
<dbReference type="Proteomes" id="UP000284841">
    <property type="component" value="Unassembled WGS sequence"/>
</dbReference>
<feature type="transmembrane region" description="Helical" evidence="1">
    <location>
        <begin position="401"/>
        <end position="422"/>
    </location>
</feature>
<feature type="transmembrane region" description="Helical" evidence="1">
    <location>
        <begin position="93"/>
        <end position="112"/>
    </location>
</feature>
<dbReference type="Pfam" id="PF07670">
    <property type="entry name" value="Gate"/>
    <property type="match status" value="1"/>
</dbReference>
<feature type="transmembrane region" description="Helical" evidence="1">
    <location>
        <begin position="434"/>
        <end position="455"/>
    </location>
</feature>
<organism evidence="3 4">
    <name type="scientific">Emergencia timonensis</name>
    <dbReference type="NCBI Taxonomy" id="1776384"/>
    <lineage>
        <taxon>Bacteria</taxon>
        <taxon>Bacillati</taxon>
        <taxon>Bacillota</taxon>
        <taxon>Clostridia</taxon>
        <taxon>Peptostreptococcales</taxon>
        <taxon>Anaerovoracaceae</taxon>
        <taxon>Emergencia</taxon>
    </lineage>
</organism>
<dbReference type="AlphaFoldDB" id="A0A415E7H1"/>
<feature type="transmembrane region" description="Helical" evidence="1">
    <location>
        <begin position="48"/>
        <end position="72"/>
    </location>
</feature>
<accession>A0A415E7H1</accession>
<evidence type="ECO:0000313" key="4">
    <source>
        <dbReference type="Proteomes" id="UP000284841"/>
    </source>
</evidence>
<feature type="transmembrane region" description="Helical" evidence="1">
    <location>
        <begin position="9"/>
        <end position="28"/>
    </location>
</feature>